<dbReference type="SUPFAM" id="SSF52266">
    <property type="entry name" value="SGNH hydrolase"/>
    <property type="match status" value="1"/>
</dbReference>
<dbReference type="EMBL" id="FXUG01000001">
    <property type="protein sequence ID" value="SMP40894.1"/>
    <property type="molecule type" value="Genomic_DNA"/>
</dbReference>
<evidence type="ECO:0000313" key="2">
    <source>
        <dbReference type="EMBL" id="SMP40894.1"/>
    </source>
</evidence>
<reference evidence="2 3" key="1">
    <citation type="submission" date="2017-05" db="EMBL/GenBank/DDBJ databases">
        <authorList>
            <person name="Varghese N."/>
            <person name="Submissions S."/>
        </authorList>
    </citation>
    <scope>NUCLEOTIDE SEQUENCE [LARGE SCALE GENOMIC DNA]</scope>
    <source>
        <strain evidence="2 3">DSM 25457</strain>
    </source>
</reference>
<evidence type="ECO:0000256" key="1">
    <source>
        <dbReference type="SAM" id="Phobius"/>
    </source>
</evidence>
<comment type="caution">
    <text evidence="2">The sequence shown here is derived from an EMBL/GenBank/DDBJ whole genome shotgun (WGS) entry which is preliminary data.</text>
</comment>
<sequence>MIRRDPSCVDRNSVRQLCYRWLFGLVVGTLLIAISSPLFVRSYPVRDWDEVRQRWVYPEGMRYRWRSEGYGTTAVGPHGLMGGTFAVAASSEPSESSTTIALWGDSQAEGVCVDDSEKLFTALQNQLPDCHVLPLASSGDDAWTWVHQFPLVEKAWGVDEHVLLLCELEDFEVLAIEPPTQVDSSMPTASHVELARWVPDFVIQAARTVLLDEVYQLRQFRFGIGPVLPASVASGSKVPASVPRTPAETGGDADFWIGIATRLVESSSLPITLVYAPKSPVVMGDRVFWTDDRSSDFEMMSSALRQRGVRVVDCRDALRESAEKGRFPHGFHNGLIGSGHLNAEGYRLIADEVAKAMASSDVSREAFRASGMQRIVSRSRQP</sequence>
<keyword evidence="3" id="KW-1185">Reference proteome</keyword>
<evidence type="ECO:0000313" key="3">
    <source>
        <dbReference type="Proteomes" id="UP001158067"/>
    </source>
</evidence>
<protein>
    <submittedName>
        <fullName evidence="2">Uncharacterized protein</fullName>
    </submittedName>
</protein>
<dbReference type="Proteomes" id="UP001158067">
    <property type="component" value="Unassembled WGS sequence"/>
</dbReference>
<keyword evidence="1" id="KW-1133">Transmembrane helix</keyword>
<organism evidence="2 3">
    <name type="scientific">Neorhodopirellula lusitana</name>
    <dbReference type="NCBI Taxonomy" id="445327"/>
    <lineage>
        <taxon>Bacteria</taxon>
        <taxon>Pseudomonadati</taxon>
        <taxon>Planctomycetota</taxon>
        <taxon>Planctomycetia</taxon>
        <taxon>Pirellulales</taxon>
        <taxon>Pirellulaceae</taxon>
        <taxon>Neorhodopirellula</taxon>
    </lineage>
</organism>
<accession>A0ABY1PP77</accession>
<name>A0ABY1PP77_9BACT</name>
<feature type="transmembrane region" description="Helical" evidence="1">
    <location>
        <begin position="21"/>
        <end position="40"/>
    </location>
</feature>
<keyword evidence="1" id="KW-0812">Transmembrane</keyword>
<gene>
    <name evidence="2" type="ORF">SAMN06265222_101503</name>
</gene>
<proteinExistence type="predicted"/>
<keyword evidence="1" id="KW-0472">Membrane</keyword>